<evidence type="ECO:0000256" key="1">
    <source>
        <dbReference type="SAM" id="SignalP"/>
    </source>
</evidence>
<gene>
    <name evidence="2" type="ORF">A4X03_0g9027</name>
</gene>
<feature type="signal peptide" evidence="1">
    <location>
        <begin position="1"/>
        <end position="27"/>
    </location>
</feature>
<organism evidence="2 3">
    <name type="scientific">Tilletia caries</name>
    <name type="common">wheat bunt fungus</name>
    <dbReference type="NCBI Taxonomy" id="13290"/>
    <lineage>
        <taxon>Eukaryota</taxon>
        <taxon>Fungi</taxon>
        <taxon>Dikarya</taxon>
        <taxon>Basidiomycota</taxon>
        <taxon>Ustilaginomycotina</taxon>
        <taxon>Exobasidiomycetes</taxon>
        <taxon>Tilletiales</taxon>
        <taxon>Tilletiaceae</taxon>
        <taxon>Tilletia</taxon>
    </lineage>
</organism>
<dbReference type="EMBL" id="LWDD02003197">
    <property type="protein sequence ID" value="KAE8237821.1"/>
    <property type="molecule type" value="Genomic_DNA"/>
</dbReference>
<keyword evidence="1" id="KW-0732">Signal</keyword>
<dbReference type="AlphaFoldDB" id="A0A8T8SEE2"/>
<reference evidence="2" key="2">
    <citation type="journal article" date="2019" name="IMA Fungus">
        <title>Genome sequencing and comparison of five Tilletia species to identify candidate genes for the detection of regulated species infecting wheat.</title>
        <authorList>
            <person name="Nguyen H.D.T."/>
            <person name="Sultana T."/>
            <person name="Kesanakurti P."/>
            <person name="Hambleton S."/>
        </authorList>
    </citation>
    <scope>NUCLEOTIDE SEQUENCE</scope>
    <source>
        <strain evidence="2">DAOMC 238032</strain>
    </source>
</reference>
<accession>A0A8T8SEE2</accession>
<comment type="caution">
    <text evidence="2">The sequence shown here is derived from an EMBL/GenBank/DDBJ whole genome shotgun (WGS) entry which is preliminary data.</text>
</comment>
<protein>
    <submittedName>
        <fullName evidence="2">Uncharacterized protein</fullName>
    </submittedName>
</protein>
<evidence type="ECO:0000313" key="3">
    <source>
        <dbReference type="Proteomes" id="UP000077671"/>
    </source>
</evidence>
<feature type="chain" id="PRO_5035926871" evidence="1">
    <location>
        <begin position="28"/>
        <end position="88"/>
    </location>
</feature>
<proteinExistence type="predicted"/>
<evidence type="ECO:0000313" key="2">
    <source>
        <dbReference type="EMBL" id="KAE8237821.1"/>
    </source>
</evidence>
<dbReference type="Proteomes" id="UP000077671">
    <property type="component" value="Unassembled WGS sequence"/>
</dbReference>
<reference evidence="2" key="1">
    <citation type="submission" date="2016-04" db="EMBL/GenBank/DDBJ databases">
        <authorList>
            <person name="Nguyen H.D."/>
            <person name="Kesanakurti P."/>
            <person name="Cullis J."/>
            <person name="Levesque C.A."/>
            <person name="Hambleton S."/>
        </authorList>
    </citation>
    <scope>NUCLEOTIDE SEQUENCE</scope>
    <source>
        <strain evidence="2">DAOMC 238032</strain>
    </source>
</reference>
<name>A0A8T8SEE2_9BASI</name>
<sequence>MKLSINSTLFVAVAVVVLGISIAPSAAASFDECSSMCRGSADEEKCAICCMYPDNPVCSDNCSILCRGNYNEERCTICCMHPEDPACK</sequence>